<reference evidence="1 2" key="1">
    <citation type="journal article" date="2019" name="Sci. Rep.">
        <title>Orb-weaving spider Araneus ventricosus genome elucidates the spidroin gene catalogue.</title>
        <authorList>
            <person name="Kono N."/>
            <person name="Nakamura H."/>
            <person name="Ohtoshi R."/>
            <person name="Moran D.A.P."/>
            <person name="Shinohara A."/>
            <person name="Yoshida Y."/>
            <person name="Fujiwara M."/>
            <person name="Mori M."/>
            <person name="Tomita M."/>
            <person name="Arakawa K."/>
        </authorList>
    </citation>
    <scope>NUCLEOTIDE SEQUENCE [LARGE SCALE GENOMIC DNA]</scope>
</reference>
<proteinExistence type="predicted"/>
<dbReference type="AlphaFoldDB" id="A0A4Y2KM71"/>
<evidence type="ECO:0000313" key="1">
    <source>
        <dbReference type="EMBL" id="GBN03182.1"/>
    </source>
</evidence>
<dbReference type="Proteomes" id="UP000499080">
    <property type="component" value="Unassembled WGS sequence"/>
</dbReference>
<organism evidence="1 2">
    <name type="scientific">Araneus ventricosus</name>
    <name type="common">Orbweaver spider</name>
    <name type="synonym">Epeira ventricosa</name>
    <dbReference type="NCBI Taxonomy" id="182803"/>
    <lineage>
        <taxon>Eukaryota</taxon>
        <taxon>Metazoa</taxon>
        <taxon>Ecdysozoa</taxon>
        <taxon>Arthropoda</taxon>
        <taxon>Chelicerata</taxon>
        <taxon>Arachnida</taxon>
        <taxon>Araneae</taxon>
        <taxon>Araneomorphae</taxon>
        <taxon>Entelegynae</taxon>
        <taxon>Araneoidea</taxon>
        <taxon>Araneidae</taxon>
        <taxon>Araneus</taxon>
    </lineage>
</organism>
<dbReference type="EMBL" id="BGPR01004772">
    <property type="protein sequence ID" value="GBN03182.1"/>
    <property type="molecule type" value="Genomic_DNA"/>
</dbReference>
<comment type="caution">
    <text evidence="1">The sequence shown here is derived from an EMBL/GenBank/DDBJ whole genome shotgun (WGS) entry which is preliminary data.</text>
</comment>
<name>A0A4Y2KM71_ARAVE</name>
<sequence>MSPNTVGYLKKSRNSFTDETLVMTRHNPLDLTRFSRQAFITRNTSPVSSPCKEREKHPLHSVFSPLNQVDLYQSCVSSPDVLPVVTVTVTPSAVTGRNRGVKGISYQIVSL</sequence>
<evidence type="ECO:0000313" key="2">
    <source>
        <dbReference type="Proteomes" id="UP000499080"/>
    </source>
</evidence>
<protein>
    <submittedName>
        <fullName evidence="1">Uncharacterized protein</fullName>
    </submittedName>
</protein>
<keyword evidence="2" id="KW-1185">Reference proteome</keyword>
<gene>
    <name evidence="1" type="ORF">AVEN_95303_1</name>
</gene>
<accession>A0A4Y2KM71</accession>